<dbReference type="OrthoDB" id="4302299at2"/>
<reference evidence="2 3" key="1">
    <citation type="submission" date="2019-09" db="EMBL/GenBank/DDBJ databases">
        <title>Actinomadura physcomitrii sp. nov., a novel actinomycete isolated from moss [Physcomitrium sphaericum (Ludw) Fuernr].</title>
        <authorList>
            <person name="Zhuang X."/>
            <person name="Liu C."/>
        </authorList>
    </citation>
    <scope>NUCLEOTIDE SEQUENCE [LARGE SCALE GENOMIC DNA]</scope>
    <source>
        <strain evidence="2 3">HMC1</strain>
    </source>
</reference>
<dbReference type="InterPro" id="IPR007278">
    <property type="entry name" value="DUF397"/>
</dbReference>
<feature type="domain" description="DUF397" evidence="1">
    <location>
        <begin position="10"/>
        <end position="55"/>
    </location>
</feature>
<dbReference type="Pfam" id="PF04149">
    <property type="entry name" value="DUF397"/>
    <property type="match status" value="1"/>
</dbReference>
<sequence>MRSGEGSGAWRKACGESAACVETASLNSGMVGVRDSMDPGNHLEISADRWQLLRERIKKGECDLQP</sequence>
<accession>A0A6H9Z245</accession>
<evidence type="ECO:0000313" key="3">
    <source>
        <dbReference type="Proteomes" id="UP000468735"/>
    </source>
</evidence>
<proteinExistence type="predicted"/>
<evidence type="ECO:0000313" key="2">
    <source>
        <dbReference type="EMBL" id="KAB2348336.1"/>
    </source>
</evidence>
<dbReference type="RefSeq" id="WP_151561065.1">
    <property type="nucleotide sequence ID" value="NZ_WBMT01000007.1"/>
</dbReference>
<comment type="caution">
    <text evidence="2">The sequence shown here is derived from an EMBL/GenBank/DDBJ whole genome shotgun (WGS) entry which is preliminary data.</text>
</comment>
<protein>
    <submittedName>
        <fullName evidence="2">DUF397 domain-containing protein</fullName>
    </submittedName>
</protein>
<evidence type="ECO:0000259" key="1">
    <source>
        <dbReference type="Pfam" id="PF04149"/>
    </source>
</evidence>
<gene>
    <name evidence="2" type="ORF">F8566_16165</name>
</gene>
<dbReference type="AlphaFoldDB" id="A0A6H9Z245"/>
<dbReference type="EMBL" id="WBMT01000007">
    <property type="protein sequence ID" value="KAB2348336.1"/>
    <property type="molecule type" value="Genomic_DNA"/>
</dbReference>
<name>A0A6H9Z245_9ACTN</name>
<organism evidence="2 3">
    <name type="scientific">Actinomadura rudentiformis</name>
    <dbReference type="NCBI Taxonomy" id="359158"/>
    <lineage>
        <taxon>Bacteria</taxon>
        <taxon>Bacillati</taxon>
        <taxon>Actinomycetota</taxon>
        <taxon>Actinomycetes</taxon>
        <taxon>Streptosporangiales</taxon>
        <taxon>Thermomonosporaceae</taxon>
        <taxon>Actinomadura</taxon>
    </lineage>
</organism>
<dbReference type="Proteomes" id="UP000468735">
    <property type="component" value="Unassembled WGS sequence"/>
</dbReference>
<keyword evidence="3" id="KW-1185">Reference proteome</keyword>